<evidence type="ECO:0000313" key="4">
    <source>
        <dbReference type="Proteomes" id="UP000033187"/>
    </source>
</evidence>
<gene>
    <name evidence="3" type="ORF">YBN1229_v1_0255</name>
</gene>
<reference evidence="4" key="1">
    <citation type="submission" date="2015-02" db="EMBL/GenBank/DDBJ databases">
        <authorList>
            <person name="Chooi Y.-H."/>
        </authorList>
    </citation>
    <scope>NUCLEOTIDE SEQUENCE [LARGE SCALE GENOMIC DNA]</scope>
    <source>
        <strain evidence="4">strain Y</strain>
    </source>
</reference>
<protein>
    <submittedName>
        <fullName evidence="3">Uncharacterized protein</fullName>
    </submittedName>
</protein>
<evidence type="ECO:0000256" key="1">
    <source>
        <dbReference type="SAM" id="MobiDB-lite"/>
    </source>
</evidence>
<sequence length="117" mass="12686">MGRRGYIFLGLILFAVAAGVLGYRLMHEGDALARYSWIVGEENAAPEQERSASRPQASPGADSFAQARRVEGGGTRQEKLNNMKLLELGLDIANVLVGLIGIVLAISGMRMRREARS</sequence>
<proteinExistence type="predicted"/>
<feature type="transmembrane region" description="Helical" evidence="2">
    <location>
        <begin position="88"/>
        <end position="107"/>
    </location>
</feature>
<keyword evidence="2" id="KW-0812">Transmembrane</keyword>
<dbReference type="KEGG" id="fil:BN1229_v1_0251"/>
<dbReference type="EMBL" id="LN829119">
    <property type="protein sequence ID" value="CPR15207.1"/>
    <property type="molecule type" value="Genomic_DNA"/>
</dbReference>
<dbReference type="Proteomes" id="UP000033187">
    <property type="component" value="Chromosome 1"/>
</dbReference>
<keyword evidence="2" id="KW-0472">Membrane</keyword>
<keyword evidence="2" id="KW-1133">Transmembrane helix</keyword>
<feature type="region of interest" description="Disordered" evidence="1">
    <location>
        <begin position="46"/>
        <end position="75"/>
    </location>
</feature>
<organism evidence="3 4">
    <name type="scientific">Candidatus Filomicrobium marinum</name>
    <dbReference type="NCBI Taxonomy" id="1608628"/>
    <lineage>
        <taxon>Bacteria</taxon>
        <taxon>Pseudomonadati</taxon>
        <taxon>Pseudomonadota</taxon>
        <taxon>Alphaproteobacteria</taxon>
        <taxon>Hyphomicrobiales</taxon>
        <taxon>Hyphomicrobiaceae</taxon>
        <taxon>Filomicrobium</taxon>
    </lineage>
</organism>
<accession>A0A0D6JA78</accession>
<keyword evidence="4" id="KW-1185">Reference proteome</keyword>
<dbReference type="AlphaFoldDB" id="A0A0D6JA78"/>
<name>A0A0D6JA78_9HYPH</name>
<dbReference type="KEGG" id="fiy:BN1229_v1_0255"/>
<dbReference type="RefSeq" id="WP_046475685.1">
    <property type="nucleotide sequence ID" value="NZ_LN829118.1"/>
</dbReference>
<evidence type="ECO:0000256" key="2">
    <source>
        <dbReference type="SAM" id="Phobius"/>
    </source>
</evidence>
<evidence type="ECO:0000313" key="3">
    <source>
        <dbReference type="EMBL" id="CPR15207.1"/>
    </source>
</evidence>